<accession>A0ABU8S1W0</accession>
<proteinExistence type="predicted"/>
<comment type="caution">
    <text evidence="2">The sequence shown here is derived from an EMBL/GenBank/DDBJ whole genome shotgun (WGS) entry which is preliminary data.</text>
</comment>
<dbReference type="Pfam" id="PF00498">
    <property type="entry name" value="FHA"/>
    <property type="match status" value="1"/>
</dbReference>
<dbReference type="InterPro" id="IPR046883">
    <property type="entry name" value="T6SS_FHA_C"/>
</dbReference>
<dbReference type="InterPro" id="IPR000253">
    <property type="entry name" value="FHA_dom"/>
</dbReference>
<reference evidence="2 3" key="1">
    <citation type="submission" date="2024-03" db="EMBL/GenBank/DDBJ databases">
        <authorList>
            <person name="Jo J.-H."/>
        </authorList>
    </citation>
    <scope>NUCLEOTIDE SEQUENCE [LARGE SCALE GENOMIC DNA]</scope>
    <source>
        <strain evidence="2 3">PS1R-30</strain>
    </source>
</reference>
<dbReference type="InterPro" id="IPR008984">
    <property type="entry name" value="SMAD_FHA_dom_sf"/>
</dbReference>
<dbReference type="Pfam" id="PF20232">
    <property type="entry name" value="T6SS_FHA_C"/>
    <property type="match status" value="1"/>
</dbReference>
<evidence type="ECO:0000313" key="2">
    <source>
        <dbReference type="EMBL" id="MEJ5979334.1"/>
    </source>
</evidence>
<evidence type="ECO:0000313" key="3">
    <source>
        <dbReference type="Proteomes" id="UP001361239"/>
    </source>
</evidence>
<dbReference type="SUPFAM" id="SSF49879">
    <property type="entry name" value="SMAD/FHA domain"/>
    <property type="match status" value="1"/>
</dbReference>
<dbReference type="PROSITE" id="PS50006">
    <property type="entry name" value="FHA_DOMAIN"/>
    <property type="match status" value="1"/>
</dbReference>
<dbReference type="Gene3D" id="2.60.200.20">
    <property type="match status" value="1"/>
</dbReference>
<dbReference type="Proteomes" id="UP001361239">
    <property type="component" value="Unassembled WGS sequence"/>
</dbReference>
<keyword evidence="3" id="KW-1185">Reference proteome</keyword>
<dbReference type="RefSeq" id="WP_339589273.1">
    <property type="nucleotide sequence ID" value="NZ_JBBHJZ010000007.1"/>
</dbReference>
<gene>
    <name evidence="2" type="ORF">WG901_21955</name>
</gene>
<feature type="domain" description="FHA" evidence="1">
    <location>
        <begin position="26"/>
        <end position="72"/>
    </location>
</feature>
<name>A0ABU8S1W0_9SPHN</name>
<protein>
    <submittedName>
        <fullName evidence="2">Type VI secretion system-associated FHA domain protein</fullName>
    </submittedName>
</protein>
<organism evidence="2 3">
    <name type="scientific">Novosphingobium anseongense</name>
    <dbReference type="NCBI Taxonomy" id="3133436"/>
    <lineage>
        <taxon>Bacteria</taxon>
        <taxon>Pseudomonadati</taxon>
        <taxon>Pseudomonadota</taxon>
        <taxon>Alphaproteobacteria</taxon>
        <taxon>Sphingomonadales</taxon>
        <taxon>Sphingomonadaceae</taxon>
        <taxon>Novosphingobium</taxon>
    </lineage>
</organism>
<evidence type="ECO:0000259" key="1">
    <source>
        <dbReference type="PROSITE" id="PS50006"/>
    </source>
</evidence>
<dbReference type="CDD" id="cd00060">
    <property type="entry name" value="FHA"/>
    <property type="match status" value="1"/>
</dbReference>
<sequence>MYKLQLFATSNPAQVIDARLFAEGSMTIGRDPRANWSIDDPDCALSRWHCELFARPEGLAVRAIGANGVFYDEGGERLPDETETMLALPCGLELGGFRLVASLAPFERQEINPSLTMVLTPPVGTSSEVPSDWEDAGSLMDLRRGSLLEAFCKGAGLDSALLSSEEPEEIMQRAGAIYRQMVLGIGDLMVERARARGHYDMSRTTIGGMGNNPFKWAPSQRLALDLLLSGPSSFLSGPAAVQSSFRDIKRHLIASFAGLKGALRAAVDTFSPSELAAAIPEKTSFLKNRAALQIEEVARRHEDLVAQLDAGLQGSLDSAFVKSYDAADGAARQASS</sequence>
<dbReference type="EMBL" id="JBBHJZ010000007">
    <property type="protein sequence ID" value="MEJ5979334.1"/>
    <property type="molecule type" value="Genomic_DNA"/>
</dbReference>